<gene>
    <name evidence="2" type="ORF">ACFS25_13115</name>
</gene>
<dbReference type="Proteomes" id="UP001597512">
    <property type="component" value="Unassembled WGS sequence"/>
</dbReference>
<evidence type="ECO:0000313" key="2">
    <source>
        <dbReference type="EMBL" id="MFD2934729.1"/>
    </source>
</evidence>
<keyword evidence="3" id="KW-1185">Reference proteome</keyword>
<comment type="caution">
    <text evidence="2">The sequence shown here is derived from an EMBL/GenBank/DDBJ whole genome shotgun (WGS) entry which is preliminary data.</text>
</comment>
<proteinExistence type="predicted"/>
<protein>
    <submittedName>
        <fullName evidence="2">Tn3 family transposase</fullName>
    </submittedName>
</protein>
<sequence length="75" mass="8551">MIVKRNESHTVSTYRELGYTITPVKRVDYEHLLSQWDDLLRLAVSIKLGYVKTSTILKRLNRTGGPVIRPPASVV</sequence>
<evidence type="ECO:0000259" key="1">
    <source>
        <dbReference type="Pfam" id="PF01526"/>
    </source>
</evidence>
<feature type="domain" description="Tn3 transposase DDE" evidence="1">
    <location>
        <begin position="13"/>
        <end position="63"/>
    </location>
</feature>
<evidence type="ECO:0000313" key="3">
    <source>
        <dbReference type="Proteomes" id="UP001597512"/>
    </source>
</evidence>
<organism evidence="2 3">
    <name type="scientific">Spirosoma flavum</name>
    <dbReference type="NCBI Taxonomy" id="2048557"/>
    <lineage>
        <taxon>Bacteria</taxon>
        <taxon>Pseudomonadati</taxon>
        <taxon>Bacteroidota</taxon>
        <taxon>Cytophagia</taxon>
        <taxon>Cytophagales</taxon>
        <taxon>Cytophagaceae</taxon>
        <taxon>Spirosoma</taxon>
    </lineage>
</organism>
<reference evidence="3" key="1">
    <citation type="journal article" date="2019" name="Int. J. Syst. Evol. Microbiol.">
        <title>The Global Catalogue of Microorganisms (GCM) 10K type strain sequencing project: providing services to taxonomists for standard genome sequencing and annotation.</title>
        <authorList>
            <consortium name="The Broad Institute Genomics Platform"/>
            <consortium name="The Broad Institute Genome Sequencing Center for Infectious Disease"/>
            <person name="Wu L."/>
            <person name="Ma J."/>
        </authorList>
    </citation>
    <scope>NUCLEOTIDE SEQUENCE [LARGE SCALE GENOMIC DNA]</scope>
    <source>
        <strain evidence="3">KCTC 52490</strain>
    </source>
</reference>
<name>A0ABW6AL04_9BACT</name>
<dbReference type="Pfam" id="PF01526">
    <property type="entry name" value="DDE_Tnp_Tn3"/>
    <property type="match status" value="1"/>
</dbReference>
<dbReference type="RefSeq" id="WP_381501278.1">
    <property type="nucleotide sequence ID" value="NZ_JBHUOM010000006.1"/>
</dbReference>
<dbReference type="InterPro" id="IPR002513">
    <property type="entry name" value="Tn3_Tnp_DDE_dom"/>
</dbReference>
<dbReference type="EMBL" id="JBHUOM010000006">
    <property type="protein sequence ID" value="MFD2934729.1"/>
    <property type="molecule type" value="Genomic_DNA"/>
</dbReference>
<accession>A0ABW6AL04</accession>